<dbReference type="InterPro" id="IPR007569">
    <property type="entry name" value="DUF559"/>
</dbReference>
<proteinExistence type="predicted"/>
<dbReference type="InterPro" id="IPR011335">
    <property type="entry name" value="Restrct_endonuc-II-like"/>
</dbReference>
<dbReference type="EMBL" id="SZPU01000053">
    <property type="protein sequence ID" value="TKI67086.1"/>
    <property type="molecule type" value="Genomic_DNA"/>
</dbReference>
<protein>
    <submittedName>
        <fullName evidence="2">DUF559 domain-containing protein</fullName>
    </submittedName>
</protein>
<organism evidence="2 3">
    <name type="scientific">Lysinibacillus mangiferihumi</name>
    <dbReference type="NCBI Taxonomy" id="1130819"/>
    <lineage>
        <taxon>Bacteria</taxon>
        <taxon>Bacillati</taxon>
        <taxon>Bacillota</taxon>
        <taxon>Bacilli</taxon>
        <taxon>Bacillales</taxon>
        <taxon>Bacillaceae</taxon>
        <taxon>Lysinibacillus</taxon>
    </lineage>
</organism>
<reference evidence="2 3" key="1">
    <citation type="submission" date="2019-04" db="EMBL/GenBank/DDBJ databases">
        <title>Lysinibacillus genome sequencing.</title>
        <authorList>
            <person name="Dunlap C."/>
        </authorList>
    </citation>
    <scope>NUCLEOTIDE SEQUENCE [LARGE SCALE GENOMIC DNA]</scope>
    <source>
        <strain evidence="2 3">CCTCC AB 2010389</strain>
    </source>
</reference>
<dbReference type="SUPFAM" id="SSF52980">
    <property type="entry name" value="Restriction endonuclease-like"/>
    <property type="match status" value="1"/>
</dbReference>
<keyword evidence="3" id="KW-1185">Reference proteome</keyword>
<dbReference type="Gene3D" id="3.40.960.10">
    <property type="entry name" value="VSR Endonuclease"/>
    <property type="match status" value="1"/>
</dbReference>
<dbReference type="Pfam" id="PF04480">
    <property type="entry name" value="DUF559"/>
    <property type="match status" value="1"/>
</dbReference>
<comment type="caution">
    <text evidence="2">The sequence shown here is derived from an EMBL/GenBank/DDBJ whole genome shotgun (WGS) entry which is preliminary data.</text>
</comment>
<dbReference type="AlphaFoldDB" id="A0A4U2YZ30"/>
<evidence type="ECO:0000259" key="1">
    <source>
        <dbReference type="Pfam" id="PF04480"/>
    </source>
</evidence>
<feature type="domain" description="DUF559" evidence="1">
    <location>
        <begin position="213"/>
        <end position="289"/>
    </location>
</feature>
<evidence type="ECO:0000313" key="2">
    <source>
        <dbReference type="EMBL" id="TKI67086.1"/>
    </source>
</evidence>
<dbReference type="Proteomes" id="UP000308744">
    <property type="component" value="Unassembled WGS sequence"/>
</dbReference>
<name>A0A4U2YZ30_9BACI</name>
<sequence length="293" mass="34102">MEVYDAKQPQTCLICGFKINHNKQGWFTTHLKNEHNLTLNDYLISHFYPKEMVTCQYILCNNIVKLRRGIPNKFCSRSCRGKGAPLTCVICGKLFDEKHRQTKTCSKECASQLRSQNTGKWHNEMSMEQKKLHFETIISKTAKTRKLNGTPSWNSGKTGIYSKETIEKIRQAALKQIEGATYRKTSIERMIESFLLEESIPYKYSFILEGAQFDFHLVDTNILIECDGDFWHGNPKFYSSFYSVQKRIKARDIEKNQIAAANGYNLLRFWEDEIKHDFENVKKRIINALLATT</sequence>
<dbReference type="RefSeq" id="WP_107897059.1">
    <property type="nucleotide sequence ID" value="NZ_PYWM01000030.1"/>
</dbReference>
<evidence type="ECO:0000313" key="3">
    <source>
        <dbReference type="Proteomes" id="UP000308744"/>
    </source>
</evidence>
<accession>A0A4U2YZ30</accession>
<gene>
    <name evidence="2" type="ORF">FC756_13700</name>
</gene>